<reference evidence="3 4" key="1">
    <citation type="journal article" date="2023" name="Sci. Data">
        <title>Genome assembly of the Korean intertidal mud-creeper Batillaria attramentaria.</title>
        <authorList>
            <person name="Patra A.K."/>
            <person name="Ho P.T."/>
            <person name="Jun S."/>
            <person name="Lee S.J."/>
            <person name="Kim Y."/>
            <person name="Won Y.J."/>
        </authorList>
    </citation>
    <scope>NUCLEOTIDE SEQUENCE [LARGE SCALE GENOMIC DNA]</scope>
    <source>
        <strain evidence="3">Wonlab-2016</strain>
    </source>
</reference>
<keyword evidence="4" id="KW-1185">Reference proteome</keyword>
<keyword evidence="2" id="KW-1133">Transmembrane helix</keyword>
<protein>
    <submittedName>
        <fullName evidence="3">Uncharacterized protein</fullName>
    </submittedName>
</protein>
<feature type="compositionally biased region" description="Basic and acidic residues" evidence="1">
    <location>
        <begin position="478"/>
        <end position="512"/>
    </location>
</feature>
<dbReference type="Proteomes" id="UP001519460">
    <property type="component" value="Unassembled WGS sequence"/>
</dbReference>
<sequence length="980" mass="107144">MERLAVIMAVVGFVVLTAFVGSVSLIAVQKKLRDEWHRSVQTAFRDLTRPGDPDGSGTRRPPRLSLDGIGGKGRQELIQNLASLLEPGETGADFYHTDRFRALRAHAANLALKEDRERAWDLSYKAVKEQRNVSEKAGQDRQDTAPRQQERDDSDFTVSAEQLHVNEALVKQEKIIDRSLSRQHEMFMQALHDSNYVYPLQPYSPKATFNDTPSLLRKFREEKEAQKGGVKEPRVYTSYMPRKASPALVPDRNMSDAMHAFLTKDSSKVSSTKVVVYSSQEKGKEAGDSAVGKLQVGSGGFASDLTTKFVQEQKKLVPVSEKKPPPEEQSKSAFEPAWMRLQEQKKLVPVPEKKSLPQEQSKSTFEPVWMRLQEQNKLVPVPEKKPLPQEQSKSAFEPAWVRLQEQSKTPTTLARKSLQEQTRPPTALARKVLQEPLKEESKGTPPPADITEERIIASEPNTATSKEDKNQTSDLSEDNSKKAIKEQSRLRAEFEKRDQEASDRSQEMHDSTTEGLSGEDELLQSELAKKNQEAAGKIITFLSQSASPLQVSAVGTRAQTKTPSPAADSPVKPFTKDNDPTERESPLIVRQITPLPVQQNRPSLTAPPQSRSPLSVQRPWTSPIQPALRSTPSPPQSAVPTPRYSASPAQSVQLTLRPTPSPPQFTHRPSASPAQPTKRPSTSPPQPALHLQEQSSPLNLRKESPSSQLAAEQLLALEQQALRARMLTDTLIKPTPSPPPTAPARGDTPSGILRRSQMQQRQGGMSPSRENQGLFVHFDPATRTHLIADSGISATSMSSDDFTSLHLSDLSPELSMEFSDSSAAASSSSTAHKESTEAGASATCGRYFGGKTLTPDNSGLPKTNVKAGNGRGGAGPQRGHFTHIRAAHGTMGSSSSSCVDADGVVPSLALAEHLGLSQSAACLPPLSLRQHGLRAPRAENKPTDQPFTRSPEVSIDLDNTVYHPKSPSDSCAEVLAKWGG</sequence>
<evidence type="ECO:0000256" key="2">
    <source>
        <dbReference type="SAM" id="Phobius"/>
    </source>
</evidence>
<feature type="compositionally biased region" description="Basic and acidic residues" evidence="1">
    <location>
        <begin position="574"/>
        <end position="585"/>
    </location>
</feature>
<feature type="region of interest" description="Disordered" evidence="1">
    <location>
        <begin position="934"/>
        <end position="961"/>
    </location>
</feature>
<proteinExistence type="predicted"/>
<feature type="transmembrane region" description="Helical" evidence="2">
    <location>
        <begin position="6"/>
        <end position="28"/>
    </location>
</feature>
<comment type="caution">
    <text evidence="3">The sequence shown here is derived from an EMBL/GenBank/DDBJ whole genome shotgun (WGS) entry which is preliminary data.</text>
</comment>
<keyword evidence="2" id="KW-0812">Transmembrane</keyword>
<feature type="region of interest" description="Disordered" evidence="1">
    <location>
        <begin position="130"/>
        <end position="157"/>
    </location>
</feature>
<evidence type="ECO:0000256" key="1">
    <source>
        <dbReference type="SAM" id="MobiDB-lite"/>
    </source>
</evidence>
<feature type="compositionally biased region" description="Polar residues" evidence="1">
    <location>
        <begin position="596"/>
        <end position="631"/>
    </location>
</feature>
<feature type="compositionally biased region" description="Polar residues" evidence="1">
    <location>
        <begin position="404"/>
        <end position="424"/>
    </location>
</feature>
<feature type="region of interest" description="Disordered" evidence="1">
    <location>
        <begin position="731"/>
        <end position="751"/>
    </location>
</feature>
<feature type="region of interest" description="Disordered" evidence="1">
    <location>
        <begin position="851"/>
        <end position="880"/>
    </location>
</feature>
<keyword evidence="2" id="KW-0472">Membrane</keyword>
<evidence type="ECO:0000313" key="3">
    <source>
        <dbReference type="EMBL" id="KAK7462585.1"/>
    </source>
</evidence>
<accession>A0ABD0J7H8</accession>
<evidence type="ECO:0000313" key="4">
    <source>
        <dbReference type="Proteomes" id="UP001519460"/>
    </source>
</evidence>
<gene>
    <name evidence="3" type="ORF">BaRGS_00038379</name>
</gene>
<feature type="compositionally biased region" description="Basic and acidic residues" evidence="1">
    <location>
        <begin position="432"/>
        <end position="442"/>
    </location>
</feature>
<feature type="region of interest" description="Disordered" evidence="1">
    <location>
        <begin position="377"/>
        <end position="528"/>
    </location>
</feature>
<feature type="compositionally biased region" description="Polar residues" evidence="1">
    <location>
        <begin position="647"/>
        <end position="658"/>
    </location>
</feature>
<dbReference type="AlphaFoldDB" id="A0ABD0J7H8"/>
<organism evidence="3 4">
    <name type="scientific">Batillaria attramentaria</name>
    <dbReference type="NCBI Taxonomy" id="370345"/>
    <lineage>
        <taxon>Eukaryota</taxon>
        <taxon>Metazoa</taxon>
        <taxon>Spiralia</taxon>
        <taxon>Lophotrochozoa</taxon>
        <taxon>Mollusca</taxon>
        <taxon>Gastropoda</taxon>
        <taxon>Caenogastropoda</taxon>
        <taxon>Sorbeoconcha</taxon>
        <taxon>Cerithioidea</taxon>
        <taxon>Batillariidae</taxon>
        <taxon>Batillaria</taxon>
    </lineage>
</organism>
<feature type="compositionally biased region" description="Basic and acidic residues" evidence="1">
    <location>
        <begin position="130"/>
        <end position="151"/>
    </location>
</feature>
<dbReference type="EMBL" id="JACVVK020000616">
    <property type="protein sequence ID" value="KAK7462585.1"/>
    <property type="molecule type" value="Genomic_DNA"/>
</dbReference>
<feature type="compositionally biased region" description="Polar residues" evidence="1">
    <location>
        <begin position="667"/>
        <end position="681"/>
    </location>
</feature>
<feature type="non-terminal residue" evidence="3">
    <location>
        <position position="980"/>
    </location>
</feature>
<feature type="region of interest" description="Disordered" evidence="1">
    <location>
        <begin position="544"/>
        <end position="690"/>
    </location>
</feature>
<feature type="region of interest" description="Disordered" evidence="1">
    <location>
        <begin position="45"/>
        <end position="69"/>
    </location>
</feature>
<name>A0ABD0J7H8_9CAEN</name>